<dbReference type="SMR" id="A0A0D3BVU3"/>
<dbReference type="HOGENOM" id="CLU_2641546_0_0_1"/>
<evidence type="ECO:0000256" key="2">
    <source>
        <dbReference type="PROSITE-ProRule" id="PRU00708"/>
    </source>
</evidence>
<dbReference type="InterPro" id="IPR002885">
    <property type="entry name" value="PPR_rpt"/>
</dbReference>
<reference evidence="3 4" key="1">
    <citation type="journal article" date="2014" name="Genome Biol.">
        <title>Transcriptome and methylome profiling reveals relics of genome dominance in the mesopolyploid Brassica oleracea.</title>
        <authorList>
            <person name="Parkin I.A."/>
            <person name="Koh C."/>
            <person name="Tang H."/>
            <person name="Robinson S.J."/>
            <person name="Kagale S."/>
            <person name="Clarke W.E."/>
            <person name="Town C.D."/>
            <person name="Nixon J."/>
            <person name="Krishnakumar V."/>
            <person name="Bidwell S.L."/>
            <person name="Denoeud F."/>
            <person name="Belcram H."/>
            <person name="Links M.G."/>
            <person name="Just J."/>
            <person name="Clarke C."/>
            <person name="Bender T."/>
            <person name="Huebert T."/>
            <person name="Mason A.S."/>
            <person name="Pires J.C."/>
            <person name="Barker G."/>
            <person name="Moore J."/>
            <person name="Walley P.G."/>
            <person name="Manoli S."/>
            <person name="Batley J."/>
            <person name="Edwards D."/>
            <person name="Nelson M.N."/>
            <person name="Wang X."/>
            <person name="Paterson A.H."/>
            <person name="King G."/>
            <person name="Bancroft I."/>
            <person name="Chalhoub B."/>
            <person name="Sharpe A.G."/>
        </authorList>
    </citation>
    <scope>NUCLEOTIDE SEQUENCE</scope>
    <source>
        <strain evidence="3 4">cv. TO1000</strain>
    </source>
</reference>
<keyword evidence="4" id="KW-1185">Reference proteome</keyword>
<dbReference type="InterPro" id="IPR011990">
    <property type="entry name" value="TPR-like_helical_dom_sf"/>
</dbReference>
<dbReference type="AlphaFoldDB" id="A0A0D3BVU3"/>
<reference evidence="3" key="2">
    <citation type="submission" date="2015-03" db="UniProtKB">
        <authorList>
            <consortium name="EnsemblPlants"/>
        </authorList>
    </citation>
    <scope>IDENTIFICATION</scope>
</reference>
<dbReference type="Proteomes" id="UP000032141">
    <property type="component" value="Chromosome C4"/>
</dbReference>
<dbReference type="eggNOG" id="KOG4197">
    <property type="taxonomic scope" value="Eukaryota"/>
</dbReference>
<evidence type="ECO:0000313" key="4">
    <source>
        <dbReference type="Proteomes" id="UP000032141"/>
    </source>
</evidence>
<dbReference type="PROSITE" id="PS51375">
    <property type="entry name" value="PPR"/>
    <property type="match status" value="1"/>
</dbReference>
<evidence type="ECO:0000256" key="1">
    <source>
        <dbReference type="ARBA" id="ARBA00022737"/>
    </source>
</evidence>
<evidence type="ECO:0008006" key="5">
    <source>
        <dbReference type="Google" id="ProtNLM"/>
    </source>
</evidence>
<organism evidence="3 4">
    <name type="scientific">Brassica oleracea var. oleracea</name>
    <dbReference type="NCBI Taxonomy" id="109376"/>
    <lineage>
        <taxon>Eukaryota</taxon>
        <taxon>Viridiplantae</taxon>
        <taxon>Streptophyta</taxon>
        <taxon>Embryophyta</taxon>
        <taxon>Tracheophyta</taxon>
        <taxon>Spermatophyta</taxon>
        <taxon>Magnoliopsida</taxon>
        <taxon>eudicotyledons</taxon>
        <taxon>Gunneridae</taxon>
        <taxon>Pentapetalae</taxon>
        <taxon>rosids</taxon>
        <taxon>malvids</taxon>
        <taxon>Brassicales</taxon>
        <taxon>Brassicaceae</taxon>
        <taxon>Brassiceae</taxon>
        <taxon>Brassica</taxon>
    </lineage>
</organism>
<evidence type="ECO:0000313" key="3">
    <source>
        <dbReference type="EnsemblPlants" id="Bo4g094210.1"/>
    </source>
</evidence>
<dbReference type="EnsemblPlants" id="Bo4g094210.1">
    <property type="protein sequence ID" value="Bo4g094210.1"/>
    <property type="gene ID" value="Bo4g094210"/>
</dbReference>
<sequence>MQEYDVDISLGEKMEMLRVKHNLYTDSILINCFCPSSQLPLALGMLGKMMKLGYDPNVVTLSSLLMDTVMGIGSLRL</sequence>
<accession>A0A0D3BVU3</accession>
<proteinExistence type="predicted"/>
<protein>
    <recommendedName>
        <fullName evidence="5">Pentatricopeptide repeat-containing protein</fullName>
    </recommendedName>
</protein>
<dbReference type="Gene3D" id="1.25.40.10">
    <property type="entry name" value="Tetratricopeptide repeat domain"/>
    <property type="match status" value="1"/>
</dbReference>
<feature type="repeat" description="PPR" evidence="2">
    <location>
        <begin position="22"/>
        <end position="56"/>
    </location>
</feature>
<name>A0A0D3BVU3_BRAOL</name>
<keyword evidence="1" id="KW-0677">Repeat</keyword>
<dbReference type="Gramene" id="Bo4g094210.1">
    <property type="protein sequence ID" value="Bo4g094210.1"/>
    <property type="gene ID" value="Bo4g094210"/>
</dbReference>